<feature type="domain" description="DUF4114" evidence="9">
    <location>
        <begin position="1132"/>
        <end position="1186"/>
    </location>
</feature>
<evidence type="ECO:0000256" key="4">
    <source>
        <dbReference type="ARBA" id="ARBA00022656"/>
    </source>
</evidence>
<dbReference type="GO" id="GO:0016020">
    <property type="term" value="C:membrane"/>
    <property type="evidence" value="ECO:0007669"/>
    <property type="project" value="UniProtKB-SubCell"/>
</dbReference>
<dbReference type="PANTHER" id="PTHR38340:SF1">
    <property type="entry name" value="S-LAYER PROTEIN"/>
    <property type="match status" value="1"/>
</dbReference>
<sequence length="1479" mass="158583">MADIIGTTGQDFISGTNEADRITGYAGNDILLGQGGDDVIFGDGEVTDGSQQSEGSDITFADNDGLYDISDATQVTLNLSDFTHSTGYNTSIGYYITYAEGNVIKSVVIAPNVKDLESLEVNIDTLGGANLGTFIIVDGSSKGFEAGDVDFNFDGSKPVVSQTTATGTVSTDWVYFSQQDVNQDSKDHKAIVGNRESWEDMYNLGDNDKNDTAYNLSLTKTVATDGRITTTDGTYDVSGQASVTLDFSDFSHSTGFHSSIGYMLQDADGNIIGSYVAISNVKQMHEHDLGESLKLDIDTEGAVSLSTFLIVDGASKGFDIGAVDIDLSGSVPTVSQGKHQTDWIYFSNQSLNKDGHDHMLEGGNRFYWEDLNNLGDHDFGDTVYNLDVFENTTPPEFVDKSSGLYDIAGETEITLNFSEFTHSTGFHNSVGYYILDEDGNVVKAVVVAPDVKNVESLIVDVETEGGVELGTFLIVDGHKKGFEAGTVDLSFDGDKPVVTQTTETGTVHADSNWLYFSDSSENADGKEHKAIVGNREAWEDWHNLGDDDKNDTAYTLDIQKGSQTPSVQSPDSTNNTSYSYDDLISGGDGNDTIYGGLGNDTIYGGAGEDRIFGDNQGGKEVQAVEPAPATRLKGDEGSYDVSGSSSVTLDFSDFSHGTGYQNSIGYMLKDADGNIINAYIAIANVKHMGDSYVLDIDTEGAASLSTFIIVDGAWKGFDIGEVSIEISDAAVPSVAQGNVHTDWIYFSDESLNKDGKDHLAEGGNRFYWEDLNNLGDHDFDDTVYNLNVFDNSSAPEFADTPDGMYDISGESTVTLNFSEFAHSTGYKSSIGYYIRDEDGNVIKAVIVAPNVKDVDSLIVDVDTEGGVELGTFIIVDGHHKGFEAGEVNFDLDAYKPIVSQTTETGTVKTDWVYFSETEENADGKDHKVNVGNQEAWEDLWNLGDKDMNDTAYTLDVVKGSESNGLNGGVSSVTYNDNIYGGADNDTIQGGLGDDVIRGESGDDLIYGDTGIQSDDLHTTVLQKTRITTENGSYDIANQDTIELDFSDFSHGTGYQSSVGYMLHDADGNVIGAYVVIANVKQMHEKDHSENRVIQIETEGAVSLSTFLIVDGAWKGFDVGEVALNLSDISNPVISQGTVHTNWVYFSEASLNQDGKDHHLEGGNRFYWEDLKNLGDHDFDDTVYNLNVSTVETVKIDVDPSLASGNDAIDGGDGDDTIYGEGGDDIIFGGAGNDVLFGGAGDDFIYGGDGDDILQGGLGSDSLYGGAGNDYLQAGYEDDFALDGGTGMDIYVGSEGNDTLYFDQEDFSDLSFLKEKGNIYIGDRGFDKLIVEGDANVDFTGVTYGLTSGLKPIAQVEAVVGDEGNQTITANAFAIQAQSDPFQSASLVNPGDWNGFVAYLGEGDDAFNLDAKGWVYDSASAPTAELSAEMINFMGLTDAQADELDAYVFESSTGSTITIWTDAEDVALNGNDLLGFGSLS</sequence>
<comment type="caution">
    <text evidence="10">The sequence shown here is derived from an EMBL/GenBank/DDBJ whole genome shotgun (WGS) entry which is preliminary data.</text>
</comment>
<reference evidence="10 11" key="1">
    <citation type="journal article" date="2014" name="PLoS ONE">
        <title>Grimontia indica AK16(T), sp. nov., Isolated from a Seawater Sample Reports the Presence of Pathogenic Genes Similar to Vibrio Genus.</title>
        <authorList>
            <person name="Singh A."/>
            <person name="Vaidya B."/>
            <person name="Khatri I."/>
            <person name="Srinivas T.N."/>
            <person name="Subramanian S."/>
            <person name="Korpole S."/>
            <person name="Pinnaka A.K."/>
        </authorList>
    </citation>
    <scope>NUCLEOTIDE SEQUENCE [LARGE SCALE GENOMIC DNA]</scope>
    <source>
        <strain evidence="10 11">AK16</strain>
    </source>
</reference>
<dbReference type="InterPro" id="IPR003995">
    <property type="entry name" value="RTX_toxin_determinant-A"/>
</dbReference>
<feature type="domain" description="DUF4114" evidence="9">
    <location>
        <begin position="335"/>
        <end position="387"/>
    </location>
</feature>
<comment type="subcellular location">
    <subcellularLocation>
        <location evidence="1">Membrane</location>
    </subcellularLocation>
    <subcellularLocation>
        <location evidence="2">Secreted</location>
    </subcellularLocation>
</comment>
<dbReference type="InterPro" id="IPR050557">
    <property type="entry name" value="RTX_toxin/Mannuronan_C5-epim"/>
</dbReference>
<dbReference type="Pfam" id="PF00353">
    <property type="entry name" value="HemolysinCabind"/>
    <property type="match status" value="5"/>
</dbReference>
<dbReference type="InterPro" id="IPR011049">
    <property type="entry name" value="Serralysin-like_metalloprot_C"/>
</dbReference>
<evidence type="ECO:0000256" key="6">
    <source>
        <dbReference type="ARBA" id="ARBA00022837"/>
    </source>
</evidence>
<evidence type="ECO:0000313" key="10">
    <source>
        <dbReference type="EMBL" id="EOD81130.1"/>
    </source>
</evidence>
<proteinExistence type="predicted"/>
<name>R1J0H2_9GAMM</name>
<keyword evidence="6" id="KW-0106">Calcium</keyword>
<evidence type="ECO:0000256" key="8">
    <source>
        <dbReference type="ARBA" id="ARBA00023136"/>
    </source>
</evidence>
<protein>
    <submittedName>
        <fullName evidence="10">VCBS protein</fullName>
    </submittedName>
</protein>
<evidence type="ECO:0000259" key="9">
    <source>
        <dbReference type="Pfam" id="PF13448"/>
    </source>
</evidence>
<dbReference type="EMBL" id="ANFM02000006">
    <property type="protein sequence ID" value="EOD81130.1"/>
    <property type="molecule type" value="Genomic_DNA"/>
</dbReference>
<accession>R1J0H2</accession>
<keyword evidence="11" id="KW-1185">Reference proteome</keyword>
<evidence type="ECO:0000313" key="11">
    <source>
        <dbReference type="Proteomes" id="UP000011223"/>
    </source>
</evidence>
<dbReference type="GO" id="GO:0005576">
    <property type="term" value="C:extracellular region"/>
    <property type="evidence" value="ECO:0007669"/>
    <property type="project" value="UniProtKB-SubCell"/>
</dbReference>
<gene>
    <name evidence="10" type="ORF">D515_04030</name>
</gene>
<evidence type="ECO:0000256" key="2">
    <source>
        <dbReference type="ARBA" id="ARBA00004613"/>
    </source>
</evidence>
<dbReference type="Proteomes" id="UP000011223">
    <property type="component" value="Unassembled WGS sequence"/>
</dbReference>
<dbReference type="PRINTS" id="PR00313">
    <property type="entry name" value="CABNDNGRPT"/>
</dbReference>
<dbReference type="RefSeq" id="WP_002535724.1">
    <property type="nucleotide sequence ID" value="NZ_ANFM02000006.1"/>
</dbReference>
<keyword evidence="5" id="KW-0677">Repeat</keyword>
<dbReference type="PANTHER" id="PTHR38340">
    <property type="entry name" value="S-LAYER PROTEIN"/>
    <property type="match status" value="1"/>
</dbReference>
<feature type="domain" description="DUF4114" evidence="9">
    <location>
        <begin position="732"/>
        <end position="787"/>
    </location>
</feature>
<dbReference type="SUPFAM" id="SSF51120">
    <property type="entry name" value="beta-Roll"/>
    <property type="match status" value="4"/>
</dbReference>
<evidence type="ECO:0000256" key="5">
    <source>
        <dbReference type="ARBA" id="ARBA00022737"/>
    </source>
</evidence>
<keyword evidence="4" id="KW-0800">Toxin</keyword>
<dbReference type="eggNOG" id="COG2931">
    <property type="taxonomic scope" value="Bacteria"/>
</dbReference>
<organism evidence="10 11">
    <name type="scientific">Grimontia indica</name>
    <dbReference type="NCBI Taxonomy" id="1056512"/>
    <lineage>
        <taxon>Bacteria</taxon>
        <taxon>Pseudomonadati</taxon>
        <taxon>Pseudomonadota</taxon>
        <taxon>Gammaproteobacteria</taxon>
        <taxon>Vibrionales</taxon>
        <taxon>Vibrionaceae</taxon>
        <taxon>Grimontia</taxon>
    </lineage>
</organism>
<dbReference type="Pfam" id="PF13448">
    <property type="entry name" value="DUF4114"/>
    <property type="match status" value="3"/>
</dbReference>
<dbReference type="GO" id="GO:0090729">
    <property type="term" value="F:toxin activity"/>
    <property type="evidence" value="ECO:0007669"/>
    <property type="project" value="UniProtKB-KW"/>
</dbReference>
<dbReference type="InterPro" id="IPR025193">
    <property type="entry name" value="DUF4114"/>
</dbReference>
<dbReference type="InterPro" id="IPR001343">
    <property type="entry name" value="Hemolysn_Ca-bd"/>
</dbReference>
<keyword evidence="7" id="KW-0843">Virulence</keyword>
<dbReference type="GO" id="GO:0005509">
    <property type="term" value="F:calcium ion binding"/>
    <property type="evidence" value="ECO:0007669"/>
    <property type="project" value="InterPro"/>
</dbReference>
<dbReference type="InterPro" id="IPR018511">
    <property type="entry name" value="Hemolysin-typ_Ca-bd_CS"/>
</dbReference>
<keyword evidence="8" id="KW-0472">Membrane</keyword>
<keyword evidence="3" id="KW-0964">Secreted</keyword>
<dbReference type="Gene3D" id="2.150.10.10">
    <property type="entry name" value="Serralysin-like metalloprotease, C-terminal"/>
    <property type="match status" value="4"/>
</dbReference>
<evidence type="ECO:0000256" key="3">
    <source>
        <dbReference type="ARBA" id="ARBA00022525"/>
    </source>
</evidence>
<dbReference type="PROSITE" id="PS00330">
    <property type="entry name" value="HEMOLYSIN_CALCIUM"/>
    <property type="match status" value="5"/>
</dbReference>
<evidence type="ECO:0000256" key="1">
    <source>
        <dbReference type="ARBA" id="ARBA00004370"/>
    </source>
</evidence>
<evidence type="ECO:0000256" key="7">
    <source>
        <dbReference type="ARBA" id="ARBA00023026"/>
    </source>
</evidence>
<dbReference type="PRINTS" id="PR01488">
    <property type="entry name" value="RTXTOXINA"/>
</dbReference>